<keyword evidence="2" id="KW-0812">Transmembrane</keyword>
<sequence length="69" mass="7745">MKAENDPDEEGLQKSSFVKRTDKYKESMPEPTFIEEISDGQLVIITTSILATIILIKMILTIIFIGSVN</sequence>
<keyword evidence="2" id="KW-0472">Membrane</keyword>
<evidence type="ECO:0000256" key="1">
    <source>
        <dbReference type="SAM" id="MobiDB-lite"/>
    </source>
</evidence>
<feature type="compositionally biased region" description="Acidic residues" evidence="1">
    <location>
        <begin position="1"/>
        <end position="10"/>
    </location>
</feature>
<gene>
    <name evidence="3" type="ORF">VLL09_04505</name>
</gene>
<protein>
    <submittedName>
        <fullName evidence="3">Uncharacterized protein</fullName>
    </submittedName>
</protein>
<organism evidence="3 4">
    <name type="scientific">Dehalococcoides mccartyi</name>
    <dbReference type="NCBI Taxonomy" id="61435"/>
    <lineage>
        <taxon>Bacteria</taxon>
        <taxon>Bacillati</taxon>
        <taxon>Chloroflexota</taxon>
        <taxon>Dehalococcoidia</taxon>
        <taxon>Dehalococcoidales</taxon>
        <taxon>Dehalococcoidaceae</taxon>
        <taxon>Dehalococcoides</taxon>
    </lineage>
</organism>
<dbReference type="AlphaFoldDB" id="A0AB38Z7U4"/>
<keyword evidence="2" id="KW-1133">Transmembrane helix</keyword>
<name>A0AB38Z7U4_9CHLR</name>
<evidence type="ECO:0000256" key="2">
    <source>
        <dbReference type="SAM" id="Phobius"/>
    </source>
</evidence>
<dbReference type="RefSeq" id="WP_324664146.1">
    <property type="nucleotide sequence ID" value="NZ_CP141531.1"/>
</dbReference>
<accession>A0AB38Z7U4</accession>
<feature type="transmembrane region" description="Helical" evidence="2">
    <location>
        <begin position="42"/>
        <end position="65"/>
    </location>
</feature>
<reference evidence="3" key="1">
    <citation type="submission" date="2023-12" db="EMBL/GenBank/DDBJ databases">
        <title>Isolation of organohalide respiring bacteria Dehalococcoides mccartyi strain GPTCE1 in groundwater collected near a chemical plant in Suzhou, China.</title>
        <authorList>
            <person name="Liu G."/>
        </authorList>
    </citation>
    <scope>NUCLEOTIDE SEQUENCE</scope>
    <source>
        <strain evidence="3">GPTCE1</strain>
    </source>
</reference>
<feature type="region of interest" description="Disordered" evidence="1">
    <location>
        <begin position="1"/>
        <end position="24"/>
    </location>
</feature>
<evidence type="ECO:0000313" key="4">
    <source>
        <dbReference type="Proteomes" id="UP001327986"/>
    </source>
</evidence>
<proteinExistence type="predicted"/>
<dbReference type="Proteomes" id="UP001327986">
    <property type="component" value="Chromosome"/>
</dbReference>
<dbReference type="EMBL" id="CP141531">
    <property type="protein sequence ID" value="WRO06656.1"/>
    <property type="molecule type" value="Genomic_DNA"/>
</dbReference>
<evidence type="ECO:0000313" key="3">
    <source>
        <dbReference type="EMBL" id="WRO06656.1"/>
    </source>
</evidence>